<sequence length="100" mass="11988">MEIFKNKDKMSLQQRAIATHFEQMIESELELCMNNYREATGAVNLNYDELTDEEMRTLDSTNHEMDVIAKYWFLRAGNLIELIYKKDFQLAEKLRDKYLK</sequence>
<dbReference type="EMBL" id="JHEG02000053">
    <property type="protein sequence ID" value="KIE09870.1"/>
    <property type="molecule type" value="Genomic_DNA"/>
</dbReference>
<dbReference type="STRING" id="1479485.DA73_0224310"/>
<dbReference type="AlphaFoldDB" id="A0A0C1RC57"/>
<comment type="caution">
    <text evidence="1">The sequence shown here is derived from an EMBL/GenBank/DDBJ whole genome shotgun (WGS) entry which is preliminary data.</text>
</comment>
<proteinExistence type="predicted"/>
<gene>
    <name evidence="1" type="ORF">DA73_0224310</name>
</gene>
<dbReference type="OrthoDB" id="495935at2"/>
<name>A0A0C1RC57_9CYAN</name>
<evidence type="ECO:0000313" key="1">
    <source>
        <dbReference type="EMBL" id="KIE09870.1"/>
    </source>
</evidence>
<accession>A0A0C1RC57</accession>
<protein>
    <submittedName>
        <fullName evidence="1">Uncharacterized protein</fullName>
    </submittedName>
</protein>
<organism evidence="1">
    <name type="scientific">Tolypothrix bouteillei VB521301</name>
    <dbReference type="NCBI Taxonomy" id="1479485"/>
    <lineage>
        <taxon>Bacteria</taxon>
        <taxon>Bacillati</taxon>
        <taxon>Cyanobacteriota</taxon>
        <taxon>Cyanophyceae</taxon>
        <taxon>Nostocales</taxon>
        <taxon>Tolypothrichaceae</taxon>
        <taxon>Tolypothrix</taxon>
    </lineage>
</organism>
<reference evidence="1" key="1">
    <citation type="journal article" date="2015" name="Genome Announc.">
        <title>Draft Genome Sequence of Tolypothrix boutellei Strain VB521301.</title>
        <authorList>
            <person name="Chandrababunaidu M.M."/>
            <person name="Singh D."/>
            <person name="Sen D."/>
            <person name="Bhan S."/>
            <person name="Das S."/>
            <person name="Gupta A."/>
            <person name="Adhikary S.P."/>
            <person name="Tripathy S."/>
        </authorList>
    </citation>
    <scope>NUCLEOTIDE SEQUENCE</scope>
    <source>
        <strain evidence="1">VB521301</strain>
    </source>
</reference>